<dbReference type="Pfam" id="PF10551">
    <property type="entry name" value="MULE"/>
    <property type="match status" value="1"/>
</dbReference>
<dbReference type="AlphaFoldDB" id="A0A1Y2DKP4"/>
<gene>
    <name evidence="6" type="ORF">LY90DRAFT_505962</name>
</gene>
<protein>
    <recommendedName>
        <fullName evidence="8">MULE transposase domain-containing protein</fullName>
    </recommendedName>
</protein>
<evidence type="ECO:0000259" key="5">
    <source>
        <dbReference type="Pfam" id="PF10551"/>
    </source>
</evidence>
<dbReference type="Pfam" id="PF04500">
    <property type="entry name" value="FLYWCH"/>
    <property type="match status" value="1"/>
</dbReference>
<evidence type="ECO:0000256" key="1">
    <source>
        <dbReference type="ARBA" id="ARBA00022723"/>
    </source>
</evidence>
<evidence type="ECO:0000259" key="4">
    <source>
        <dbReference type="Pfam" id="PF04500"/>
    </source>
</evidence>
<keyword evidence="2" id="KW-0863">Zinc-finger</keyword>
<dbReference type="GO" id="GO:0008270">
    <property type="term" value="F:zinc ion binding"/>
    <property type="evidence" value="ECO:0007669"/>
    <property type="project" value="UniProtKB-KW"/>
</dbReference>
<dbReference type="InterPro" id="IPR007588">
    <property type="entry name" value="Znf_FLYWCH"/>
</dbReference>
<dbReference type="InterPro" id="IPR018289">
    <property type="entry name" value="MULE_transposase_dom"/>
</dbReference>
<evidence type="ECO:0000256" key="2">
    <source>
        <dbReference type="ARBA" id="ARBA00022771"/>
    </source>
</evidence>
<accession>A0A1Y2DKP4</accession>
<dbReference type="OrthoDB" id="10029846at2759"/>
<sequence>MRCSEWGERVSEPHGNLKIDISETNRGKEQIIIDRKFKYNFSKLKKDNTKIYRCTEYKTLNKCKSFIILNDNKEVLNYDSSHNHPGNEINASKSLIKHKIKDEIKKSLIPSDIKSKRIFDKISQEIGYICPEYKTIKSQITRYKNKQLFPNVKTFDEVPNVSEYYKTIRGEYFMIFKNSNIIIFQSPFQAKLFMENKHIFADGTFLIAPTNSYQVFITRTYVTELNCFYTTSMSILKNKEQTTYEILFNEIKKNIIKYNANINFSEKIFHCDFEKGISNAVENIFPNINIKYCFWHYKRLLMTKKNKLCYKEVKDHNILNTYYKAISNLCFINIEYIPDIFNKIKNTCMRYKSTCSQFLNFLDYFEKTFLNIYNIKYWNYYNNIDHITNNASESYNSYLKNLFVKKPSFYKLIYTIQFEESKSYYDYHMRIKGIWRKKSRISERVDDINILVEYYKNMEAELKNIGCSKNDIIENWFNCLIRLNNEIINFNKTK</sequence>
<dbReference type="Gene3D" id="2.20.25.240">
    <property type="match status" value="1"/>
</dbReference>
<organism evidence="6 7">
    <name type="scientific">Neocallimastix californiae</name>
    <dbReference type="NCBI Taxonomy" id="1754190"/>
    <lineage>
        <taxon>Eukaryota</taxon>
        <taxon>Fungi</taxon>
        <taxon>Fungi incertae sedis</taxon>
        <taxon>Chytridiomycota</taxon>
        <taxon>Chytridiomycota incertae sedis</taxon>
        <taxon>Neocallimastigomycetes</taxon>
        <taxon>Neocallimastigales</taxon>
        <taxon>Neocallimastigaceae</taxon>
        <taxon>Neocallimastix</taxon>
    </lineage>
</organism>
<keyword evidence="7" id="KW-1185">Reference proteome</keyword>
<proteinExistence type="predicted"/>
<evidence type="ECO:0008006" key="8">
    <source>
        <dbReference type="Google" id="ProtNLM"/>
    </source>
</evidence>
<keyword evidence="1" id="KW-0479">Metal-binding</keyword>
<feature type="domain" description="MULE transposase" evidence="5">
    <location>
        <begin position="200"/>
        <end position="297"/>
    </location>
</feature>
<evidence type="ECO:0000313" key="6">
    <source>
        <dbReference type="EMBL" id="ORY59850.1"/>
    </source>
</evidence>
<dbReference type="STRING" id="1754190.A0A1Y2DKP4"/>
<dbReference type="Proteomes" id="UP000193920">
    <property type="component" value="Unassembled WGS sequence"/>
</dbReference>
<keyword evidence="3" id="KW-0862">Zinc</keyword>
<evidence type="ECO:0000256" key="3">
    <source>
        <dbReference type="ARBA" id="ARBA00022833"/>
    </source>
</evidence>
<name>A0A1Y2DKP4_9FUNG</name>
<feature type="domain" description="FLYWCH-type" evidence="4">
    <location>
        <begin position="23"/>
        <end position="84"/>
    </location>
</feature>
<reference evidence="6 7" key="1">
    <citation type="submission" date="2016-08" db="EMBL/GenBank/DDBJ databases">
        <title>A Parts List for Fungal Cellulosomes Revealed by Comparative Genomics.</title>
        <authorList>
            <consortium name="DOE Joint Genome Institute"/>
            <person name="Haitjema C.H."/>
            <person name="Gilmore S.P."/>
            <person name="Henske J.K."/>
            <person name="Solomon K.V."/>
            <person name="De Groot R."/>
            <person name="Kuo A."/>
            <person name="Mondo S.J."/>
            <person name="Salamov A.A."/>
            <person name="Labutti K."/>
            <person name="Zhao Z."/>
            <person name="Chiniquy J."/>
            <person name="Barry K."/>
            <person name="Brewer H.M."/>
            <person name="Purvine S.O."/>
            <person name="Wright A.T."/>
            <person name="Boxma B."/>
            <person name="Van Alen T."/>
            <person name="Hackstein J.H."/>
            <person name="Baker S.E."/>
            <person name="Grigoriev I.V."/>
            <person name="O'Malley M.A."/>
        </authorList>
    </citation>
    <scope>NUCLEOTIDE SEQUENCE [LARGE SCALE GENOMIC DNA]</scope>
    <source>
        <strain evidence="6 7">G1</strain>
    </source>
</reference>
<comment type="caution">
    <text evidence="6">The sequence shown here is derived from an EMBL/GenBank/DDBJ whole genome shotgun (WGS) entry which is preliminary data.</text>
</comment>
<dbReference type="EMBL" id="MCOG01000063">
    <property type="protein sequence ID" value="ORY59850.1"/>
    <property type="molecule type" value="Genomic_DNA"/>
</dbReference>
<evidence type="ECO:0000313" key="7">
    <source>
        <dbReference type="Proteomes" id="UP000193920"/>
    </source>
</evidence>